<protein>
    <recommendedName>
        <fullName evidence="4">Tail assembly chaperone</fullName>
    </recommendedName>
</protein>
<organism evidence="2 3">
    <name type="scientific">Leucobacter muris</name>
    <dbReference type="NCBI Taxonomy" id="1935379"/>
    <lineage>
        <taxon>Bacteria</taxon>
        <taxon>Bacillati</taxon>
        <taxon>Actinomycetota</taxon>
        <taxon>Actinomycetes</taxon>
        <taxon>Micrococcales</taxon>
        <taxon>Microbacteriaceae</taxon>
        <taxon>Leucobacter</taxon>
    </lineage>
</organism>
<proteinExistence type="predicted"/>
<dbReference type="Proteomes" id="UP000285768">
    <property type="component" value="Chromosome"/>
</dbReference>
<dbReference type="EMBL" id="CP035037">
    <property type="protein sequence ID" value="QAB18331.1"/>
    <property type="molecule type" value="Genomic_DNA"/>
</dbReference>
<dbReference type="RefSeq" id="WP_128387222.1">
    <property type="nucleotide sequence ID" value="NZ_CP035037.1"/>
</dbReference>
<gene>
    <name evidence="1" type="ORF">Leucomu_10750</name>
    <name evidence="2" type="ORF">Leucomu_13180</name>
</gene>
<sequence>MTENSTPEAIDETPEALEEELLNVDEYEIPVVEDDSDDRFPCFIAGSTLIVRLDDPGELRLPLKLSYNQIQDLKSRTQSDADELDQLLVLLEIIGDEEMVETLKGIDMADAIAVSLLFFRAWKQRTQVSLGKLRRSPRR</sequence>
<evidence type="ECO:0000313" key="1">
    <source>
        <dbReference type="EMBL" id="QAB18331.1"/>
    </source>
</evidence>
<evidence type="ECO:0000313" key="3">
    <source>
        <dbReference type="Proteomes" id="UP000285768"/>
    </source>
</evidence>
<keyword evidence="3" id="KW-1185">Reference proteome</keyword>
<reference evidence="2 3" key="1">
    <citation type="submission" date="2019-01" db="EMBL/GenBank/DDBJ databases">
        <title>Leucobacter muris sp. nov. isolated from the nose of a laboratory mouse.</title>
        <authorList>
            <person name="Benga L."/>
            <person name="Sproeer C."/>
            <person name="Schumann P."/>
            <person name="Verbarg S."/>
            <person name="Bunk B."/>
            <person name="Engelhardt E."/>
            <person name="Benten P.M."/>
            <person name="Sager M."/>
        </authorList>
    </citation>
    <scope>NUCLEOTIDE SEQUENCE [LARGE SCALE GENOMIC DNA]</scope>
    <source>
        <strain evidence="2 3">DSM 101948</strain>
    </source>
</reference>
<evidence type="ECO:0000313" key="2">
    <source>
        <dbReference type="EMBL" id="QAB18734.1"/>
    </source>
</evidence>
<name>A0ABX5QI29_9MICO</name>
<accession>A0ABX5QI29</accession>
<dbReference type="EMBL" id="CP035037">
    <property type="protein sequence ID" value="QAB18734.1"/>
    <property type="molecule type" value="Genomic_DNA"/>
</dbReference>
<evidence type="ECO:0008006" key="4">
    <source>
        <dbReference type="Google" id="ProtNLM"/>
    </source>
</evidence>